<sequence>MAPQAAGGAKAKPSATPRLQVKRRAGFPIQRDWPIGFESEPRIPKAEQPTPRAAEHATVTFHPVERVLANGQQRFDTFTQGDKTVEEYFKEFMLLKTATKCTQDPDAVLLRFWNGLRTEFDVALSRSTYNTATRLDNDAAILEKMGRDKEPGKEQGMFGDLGNHVPVPPTAAAYEDRASRCQPNGHTS</sequence>
<evidence type="ECO:0000313" key="3">
    <source>
        <dbReference type="EMBL" id="KFK23594.1"/>
    </source>
</evidence>
<dbReference type="AlphaFoldDB" id="A0A087G142"/>
<gene>
    <name evidence="3" type="ORF">AALP_AAs41929U000100</name>
</gene>
<accession>A0A087G142</accession>
<feature type="compositionally biased region" description="Low complexity" evidence="1">
    <location>
        <begin position="1"/>
        <end position="15"/>
    </location>
</feature>
<evidence type="ECO:0000313" key="4">
    <source>
        <dbReference type="Proteomes" id="UP000029120"/>
    </source>
</evidence>
<organism evidence="3 4">
    <name type="scientific">Arabis alpina</name>
    <name type="common">Alpine rock-cress</name>
    <dbReference type="NCBI Taxonomy" id="50452"/>
    <lineage>
        <taxon>Eukaryota</taxon>
        <taxon>Viridiplantae</taxon>
        <taxon>Streptophyta</taxon>
        <taxon>Embryophyta</taxon>
        <taxon>Tracheophyta</taxon>
        <taxon>Spermatophyta</taxon>
        <taxon>Magnoliopsida</taxon>
        <taxon>eudicotyledons</taxon>
        <taxon>Gunneridae</taxon>
        <taxon>Pentapetalae</taxon>
        <taxon>rosids</taxon>
        <taxon>malvids</taxon>
        <taxon>Brassicales</taxon>
        <taxon>Brassicaceae</taxon>
        <taxon>Arabideae</taxon>
        <taxon>Arabis</taxon>
    </lineage>
</organism>
<reference evidence="4" key="1">
    <citation type="journal article" date="2015" name="Nat. Plants">
        <title>Genome expansion of Arabis alpina linked with retrotransposition and reduced symmetric DNA methylation.</title>
        <authorList>
            <person name="Willing E.M."/>
            <person name="Rawat V."/>
            <person name="Mandakova T."/>
            <person name="Maumus F."/>
            <person name="James G.V."/>
            <person name="Nordstroem K.J."/>
            <person name="Becker C."/>
            <person name="Warthmann N."/>
            <person name="Chica C."/>
            <person name="Szarzynska B."/>
            <person name="Zytnicki M."/>
            <person name="Albani M.C."/>
            <person name="Kiefer C."/>
            <person name="Bergonzi S."/>
            <person name="Castaings L."/>
            <person name="Mateos J.L."/>
            <person name="Berns M.C."/>
            <person name="Bujdoso N."/>
            <person name="Piofczyk T."/>
            <person name="de Lorenzo L."/>
            <person name="Barrero-Sicilia C."/>
            <person name="Mateos I."/>
            <person name="Piednoel M."/>
            <person name="Hagmann J."/>
            <person name="Chen-Min-Tao R."/>
            <person name="Iglesias-Fernandez R."/>
            <person name="Schuster S.C."/>
            <person name="Alonso-Blanco C."/>
            <person name="Roudier F."/>
            <person name="Carbonero P."/>
            <person name="Paz-Ares J."/>
            <person name="Davis S.J."/>
            <person name="Pecinka A."/>
            <person name="Quesneville H."/>
            <person name="Colot V."/>
            <person name="Lysak M.A."/>
            <person name="Weigel D."/>
            <person name="Coupland G."/>
            <person name="Schneeberger K."/>
        </authorList>
    </citation>
    <scope>NUCLEOTIDE SEQUENCE [LARGE SCALE GENOMIC DNA]</scope>
    <source>
        <strain evidence="4">cv. Pajares</strain>
    </source>
</reference>
<name>A0A087G142_ARAAL</name>
<evidence type="ECO:0000256" key="1">
    <source>
        <dbReference type="SAM" id="MobiDB-lite"/>
    </source>
</evidence>
<dbReference type="EMBL" id="KL977432">
    <property type="protein sequence ID" value="KFK23594.1"/>
    <property type="molecule type" value="Genomic_DNA"/>
</dbReference>
<feature type="domain" description="Retrotransposon gag" evidence="2">
    <location>
        <begin position="71"/>
        <end position="118"/>
    </location>
</feature>
<feature type="region of interest" description="Disordered" evidence="1">
    <location>
        <begin position="1"/>
        <end position="54"/>
    </location>
</feature>
<proteinExistence type="predicted"/>
<dbReference type="Gramene" id="KFK23594">
    <property type="protein sequence ID" value="KFK23594"/>
    <property type="gene ID" value="AALP_AAs41929U000100"/>
</dbReference>
<protein>
    <recommendedName>
        <fullName evidence="2">Retrotransposon gag domain-containing protein</fullName>
    </recommendedName>
</protein>
<dbReference type="Pfam" id="PF03732">
    <property type="entry name" value="Retrotrans_gag"/>
    <property type="match status" value="1"/>
</dbReference>
<feature type="region of interest" description="Disordered" evidence="1">
    <location>
        <begin position="149"/>
        <end position="188"/>
    </location>
</feature>
<evidence type="ECO:0000259" key="2">
    <source>
        <dbReference type="Pfam" id="PF03732"/>
    </source>
</evidence>
<keyword evidence="4" id="KW-1185">Reference proteome</keyword>
<dbReference type="InterPro" id="IPR005162">
    <property type="entry name" value="Retrotrans_gag_dom"/>
</dbReference>
<dbReference type="Proteomes" id="UP000029120">
    <property type="component" value="Unassembled WGS sequence"/>
</dbReference>